<dbReference type="SUPFAM" id="SSF53822">
    <property type="entry name" value="Periplasmic binding protein-like I"/>
    <property type="match status" value="1"/>
</dbReference>
<dbReference type="Pfam" id="PF13377">
    <property type="entry name" value="Peripla_BP_3"/>
    <property type="match status" value="1"/>
</dbReference>
<sequence>MLKAATIRDVAREAGVSIAVVSRAINPGSGPVAPETRDRVLAAIEKLDYRPRAAARELQAGATTTIALMVPDLINPFFSGIADAIVYEARSRGVHVMVLTTQEDPHLEAELVQTLRTRSVGALIVAPTDSGTNPFGRLVDLGIHVICVDRELDDSAGIDVVTIDNENSARTATQHLLQLGHERIAIITGPQHSSSARSRLVGFRGAMADAGVEVDEQLVRPIAYRGTLGSDAVGSLLALPHPPTALIVANGAQAFNSVRRVRQSGIGVPDDLSLVVFDDNPWTDVFSPALTVIRQPVKMMAMHSTQIAVSRLQGDRPPAPVRIELRAELVHRSSCRPLREPPVGGD</sequence>
<reference evidence="5 6" key="1">
    <citation type="submission" date="2020-02" db="EMBL/GenBank/DDBJ databases">
        <title>Sequencing the genomes of 1000 actinobacteria strains.</title>
        <authorList>
            <person name="Klenk H.-P."/>
        </authorList>
    </citation>
    <scope>NUCLEOTIDE SEQUENCE [LARGE SCALE GENOMIC DNA]</scope>
    <source>
        <strain evidence="5 6">DSM 19609</strain>
    </source>
</reference>
<dbReference type="InterPro" id="IPR028082">
    <property type="entry name" value="Peripla_BP_I"/>
</dbReference>
<dbReference type="SMART" id="SM00354">
    <property type="entry name" value="HTH_LACI"/>
    <property type="match status" value="1"/>
</dbReference>
<evidence type="ECO:0000313" key="5">
    <source>
        <dbReference type="EMBL" id="NIH55427.1"/>
    </source>
</evidence>
<dbReference type="InterPro" id="IPR010982">
    <property type="entry name" value="Lambda_DNA-bd_dom_sf"/>
</dbReference>
<keyword evidence="3" id="KW-0804">Transcription</keyword>
<keyword evidence="2" id="KW-0238">DNA-binding</keyword>
<protein>
    <submittedName>
        <fullName evidence="5">LacI family transcriptional regulator</fullName>
    </submittedName>
</protein>
<evidence type="ECO:0000256" key="2">
    <source>
        <dbReference type="ARBA" id="ARBA00023125"/>
    </source>
</evidence>
<proteinExistence type="predicted"/>
<dbReference type="Gene3D" id="1.10.260.40">
    <property type="entry name" value="lambda repressor-like DNA-binding domains"/>
    <property type="match status" value="1"/>
</dbReference>
<evidence type="ECO:0000313" key="6">
    <source>
        <dbReference type="Proteomes" id="UP000749311"/>
    </source>
</evidence>
<dbReference type="PROSITE" id="PS50932">
    <property type="entry name" value="HTH_LACI_2"/>
    <property type="match status" value="1"/>
</dbReference>
<dbReference type="InterPro" id="IPR046335">
    <property type="entry name" value="LacI/GalR-like_sensor"/>
</dbReference>
<dbReference type="EMBL" id="JAAMOZ010000001">
    <property type="protein sequence ID" value="NIH55427.1"/>
    <property type="molecule type" value="Genomic_DNA"/>
</dbReference>
<dbReference type="Gene3D" id="3.40.50.2300">
    <property type="match status" value="2"/>
</dbReference>
<dbReference type="Pfam" id="PF00356">
    <property type="entry name" value="LacI"/>
    <property type="match status" value="1"/>
</dbReference>
<evidence type="ECO:0000256" key="1">
    <source>
        <dbReference type="ARBA" id="ARBA00023015"/>
    </source>
</evidence>
<dbReference type="CDD" id="cd01392">
    <property type="entry name" value="HTH_LacI"/>
    <property type="match status" value="1"/>
</dbReference>
<dbReference type="PRINTS" id="PR00036">
    <property type="entry name" value="HTHLACI"/>
</dbReference>
<dbReference type="InterPro" id="IPR000843">
    <property type="entry name" value="HTH_LacI"/>
</dbReference>
<feature type="domain" description="HTH lacI-type" evidence="4">
    <location>
        <begin position="5"/>
        <end position="60"/>
    </location>
</feature>
<evidence type="ECO:0000259" key="4">
    <source>
        <dbReference type="PROSITE" id="PS50932"/>
    </source>
</evidence>
<dbReference type="PANTHER" id="PTHR30146">
    <property type="entry name" value="LACI-RELATED TRANSCRIPTIONAL REPRESSOR"/>
    <property type="match status" value="1"/>
</dbReference>
<keyword evidence="1" id="KW-0805">Transcription regulation</keyword>
<evidence type="ECO:0000256" key="3">
    <source>
        <dbReference type="ARBA" id="ARBA00023163"/>
    </source>
</evidence>
<comment type="caution">
    <text evidence="5">The sequence shown here is derived from an EMBL/GenBank/DDBJ whole genome shotgun (WGS) entry which is preliminary data.</text>
</comment>
<accession>A0ABX0SAK0</accession>
<keyword evidence="6" id="KW-1185">Reference proteome</keyword>
<dbReference type="SUPFAM" id="SSF47413">
    <property type="entry name" value="lambda repressor-like DNA-binding domains"/>
    <property type="match status" value="1"/>
</dbReference>
<name>A0ABX0SAK0_9ACTN</name>
<organism evidence="5 6">
    <name type="scientific">Brooklawnia cerclae</name>
    <dbReference type="NCBI Taxonomy" id="349934"/>
    <lineage>
        <taxon>Bacteria</taxon>
        <taxon>Bacillati</taxon>
        <taxon>Actinomycetota</taxon>
        <taxon>Actinomycetes</taxon>
        <taxon>Propionibacteriales</taxon>
        <taxon>Propionibacteriaceae</taxon>
        <taxon>Brooklawnia</taxon>
    </lineage>
</organism>
<dbReference type="PANTHER" id="PTHR30146:SF109">
    <property type="entry name" value="HTH-TYPE TRANSCRIPTIONAL REGULATOR GALS"/>
    <property type="match status" value="1"/>
</dbReference>
<dbReference type="Proteomes" id="UP000749311">
    <property type="component" value="Unassembled WGS sequence"/>
</dbReference>
<gene>
    <name evidence="5" type="ORF">FB473_000072</name>
</gene>
<dbReference type="RefSeq" id="WP_167163789.1">
    <property type="nucleotide sequence ID" value="NZ_BAAAOO010000018.1"/>
</dbReference>